<feature type="compositionally biased region" description="Polar residues" evidence="3">
    <location>
        <begin position="124"/>
        <end position="138"/>
    </location>
</feature>
<evidence type="ECO:0000256" key="3">
    <source>
        <dbReference type="SAM" id="MobiDB-lite"/>
    </source>
</evidence>
<feature type="region of interest" description="Disordered" evidence="3">
    <location>
        <begin position="170"/>
        <end position="266"/>
    </location>
</feature>
<dbReference type="OrthoDB" id="429427at2759"/>
<reference evidence="5" key="2">
    <citation type="submission" date="2015-01" db="EMBL/GenBank/DDBJ databases">
        <title>Evolutionary Origins and Diversification of the Mycorrhizal Mutualists.</title>
        <authorList>
            <consortium name="DOE Joint Genome Institute"/>
            <consortium name="Mycorrhizal Genomics Consortium"/>
            <person name="Kohler A."/>
            <person name="Kuo A."/>
            <person name="Nagy L.G."/>
            <person name="Floudas D."/>
            <person name="Copeland A."/>
            <person name="Barry K.W."/>
            <person name="Cichocki N."/>
            <person name="Veneault-Fourrey C."/>
            <person name="LaButti K."/>
            <person name="Lindquist E.A."/>
            <person name="Lipzen A."/>
            <person name="Lundell T."/>
            <person name="Morin E."/>
            <person name="Murat C."/>
            <person name="Riley R."/>
            <person name="Ohm R."/>
            <person name="Sun H."/>
            <person name="Tunlid A."/>
            <person name="Henrissat B."/>
            <person name="Grigoriev I.V."/>
            <person name="Hibbett D.S."/>
            <person name="Martin F."/>
        </authorList>
    </citation>
    <scope>NUCLEOTIDE SEQUENCE [LARGE SCALE GENOMIC DNA]</scope>
    <source>
        <strain evidence="5">MAFF 305830</strain>
    </source>
</reference>
<dbReference type="GO" id="GO:0003677">
    <property type="term" value="F:DNA binding"/>
    <property type="evidence" value="ECO:0007669"/>
    <property type="project" value="InterPro"/>
</dbReference>
<dbReference type="PANTHER" id="PTHR12214:SF0">
    <property type="entry name" value="LD29489P"/>
    <property type="match status" value="1"/>
</dbReference>
<name>A0A0C3AXE7_SERVB</name>
<sequence length="790" mass="88928">MSDAPLFAKRTKSKTIRTREEQVENETSPEPKTVVSNFKNRSKRSKPQQRLSFGAGDEGEGDGQVDSFQVKKSSLSKKMKFGLPATPGASPGSNLSVRLEQTTLAARSEGPKYDASYLEDLKAYTNSSRPVQLTSNTDEQNKDDDSEMMLDASEMEGALIESVEELPLVSSRMNADTMIPSESSIKAAREKRDRLRKTGAPEGAEEEFISLSVAKRDEFAQGPHPSSRLMREDDDLGEGDDDDAEYTGAQERIALSKKGRKNAEKERKKGIVELIEEADEQDEETMEWELAQVKRAVPAEYEAEKSQKQQPRSYKPSPIPTPSSIPTLDSAISRISHTLTNFTASHTQSTDAIAALTDEQMKFDVEEAELRRQVEHAEEKRAWFQTFRDRVETVAEFLDEKFPALEKLEAEHISLLSERAEMVNKRRIDDDEDDLVLLYGVPADMQDSGGQVDELGRALPSTTGADSAVRRERRQERIRRHAAGSLDGAAVTEQGYATDSRLSHSDAADFEQAMATLRNKVQAEIFQDVKAKAFKDPKHGIAIWFKEWKEKWPDIYHSAFGGMGLVQAWEFWARVELVGWIPLDVPPRLEEFKWYTQLYEYTHTSSMEDDDQAETIRPEDDLPVNMCSTMLVPRLNALISGGAFDTYSAVQIPWLIDMAEQIEASLGTENIRFSSFLTTVAREFKKSGTSLTERHQRFTDSQNAIPQFNPEVIMARQRFMKRVMKLITNILKWRRYTKERDGIGATVTSLAELIFSVARGGWEVGGEEIVKELGRILPADLKPASIQNAL</sequence>
<dbReference type="PANTHER" id="PTHR12214">
    <property type="entry name" value="GC-RICH SEQUENCE DNA-BINDING FACTOR"/>
    <property type="match status" value="1"/>
</dbReference>
<accession>A0A0C3AXE7</accession>
<dbReference type="HOGENOM" id="CLU_020074_0_0_1"/>
<keyword evidence="5" id="KW-1185">Reference proteome</keyword>
<evidence type="ECO:0000313" key="5">
    <source>
        <dbReference type="Proteomes" id="UP000054097"/>
    </source>
</evidence>
<dbReference type="EMBL" id="KN824321">
    <property type="protein sequence ID" value="KIM24654.1"/>
    <property type="molecule type" value="Genomic_DNA"/>
</dbReference>
<dbReference type="GO" id="GO:0000390">
    <property type="term" value="P:spliceosomal complex disassembly"/>
    <property type="evidence" value="ECO:0007669"/>
    <property type="project" value="InterPro"/>
</dbReference>
<dbReference type="AlphaFoldDB" id="A0A0C3AXE7"/>
<feature type="region of interest" description="Disordered" evidence="3">
    <location>
        <begin position="124"/>
        <end position="155"/>
    </location>
</feature>
<feature type="region of interest" description="Disordered" evidence="3">
    <location>
        <begin position="1"/>
        <end position="71"/>
    </location>
</feature>
<reference evidence="4 5" key="1">
    <citation type="submission" date="2014-04" db="EMBL/GenBank/DDBJ databases">
        <authorList>
            <consortium name="DOE Joint Genome Institute"/>
            <person name="Kuo A."/>
            <person name="Zuccaro A."/>
            <person name="Kohler A."/>
            <person name="Nagy L.G."/>
            <person name="Floudas D."/>
            <person name="Copeland A."/>
            <person name="Barry K.W."/>
            <person name="Cichocki N."/>
            <person name="Veneault-Fourrey C."/>
            <person name="LaButti K."/>
            <person name="Lindquist E.A."/>
            <person name="Lipzen A."/>
            <person name="Lundell T."/>
            <person name="Morin E."/>
            <person name="Murat C."/>
            <person name="Sun H."/>
            <person name="Tunlid A."/>
            <person name="Henrissat B."/>
            <person name="Grigoriev I.V."/>
            <person name="Hibbett D.S."/>
            <person name="Martin F."/>
            <person name="Nordberg H.P."/>
            <person name="Cantor M.N."/>
            <person name="Hua S.X."/>
        </authorList>
    </citation>
    <scope>NUCLEOTIDE SEQUENCE [LARGE SCALE GENOMIC DNA]</scope>
    <source>
        <strain evidence="4 5">MAFF 305830</strain>
    </source>
</reference>
<evidence type="ECO:0000256" key="2">
    <source>
        <dbReference type="ARBA" id="ARBA00023242"/>
    </source>
</evidence>
<dbReference type="Proteomes" id="UP000054097">
    <property type="component" value="Unassembled WGS sequence"/>
</dbReference>
<dbReference type="GO" id="GO:0071008">
    <property type="term" value="C:U2-type post-mRNA release spliceosomal complex"/>
    <property type="evidence" value="ECO:0007669"/>
    <property type="project" value="InterPro"/>
</dbReference>
<protein>
    <recommendedName>
        <fullName evidence="6">GCF C-terminal domain-containing protein</fullName>
    </recommendedName>
</protein>
<feature type="region of interest" description="Disordered" evidence="3">
    <location>
        <begin position="300"/>
        <end position="325"/>
    </location>
</feature>
<evidence type="ECO:0000313" key="4">
    <source>
        <dbReference type="EMBL" id="KIM24654.1"/>
    </source>
</evidence>
<feature type="compositionally biased region" description="Polar residues" evidence="3">
    <location>
        <begin position="25"/>
        <end position="39"/>
    </location>
</feature>
<dbReference type="InterPro" id="IPR028211">
    <property type="entry name" value="Ntr2"/>
</dbReference>
<dbReference type="STRING" id="933852.A0A0C3AXE7"/>
<dbReference type="InterPro" id="IPR012890">
    <property type="entry name" value="GCFC2-like"/>
</dbReference>
<feature type="compositionally biased region" description="Acidic residues" evidence="3">
    <location>
        <begin position="232"/>
        <end position="245"/>
    </location>
</feature>
<evidence type="ECO:0008006" key="6">
    <source>
        <dbReference type="Google" id="ProtNLM"/>
    </source>
</evidence>
<keyword evidence="2" id="KW-0539">Nucleus</keyword>
<comment type="subcellular location">
    <subcellularLocation>
        <location evidence="1">Nucleus</location>
    </subcellularLocation>
</comment>
<proteinExistence type="predicted"/>
<dbReference type="Pfam" id="PF15458">
    <property type="entry name" value="NTR2"/>
    <property type="match status" value="1"/>
</dbReference>
<evidence type="ECO:0000256" key="1">
    <source>
        <dbReference type="ARBA" id="ARBA00004123"/>
    </source>
</evidence>
<gene>
    <name evidence="4" type="ORF">M408DRAFT_26780</name>
</gene>
<organism evidence="4 5">
    <name type="scientific">Serendipita vermifera MAFF 305830</name>
    <dbReference type="NCBI Taxonomy" id="933852"/>
    <lineage>
        <taxon>Eukaryota</taxon>
        <taxon>Fungi</taxon>
        <taxon>Dikarya</taxon>
        <taxon>Basidiomycota</taxon>
        <taxon>Agaricomycotina</taxon>
        <taxon>Agaricomycetes</taxon>
        <taxon>Sebacinales</taxon>
        <taxon>Serendipitaceae</taxon>
        <taxon>Serendipita</taxon>
    </lineage>
</organism>